<evidence type="ECO:0000259" key="3">
    <source>
        <dbReference type="PROSITE" id="PS50405"/>
    </source>
</evidence>
<dbReference type="AlphaFoldDB" id="A0A7R9TDG6"/>
<organism evidence="4">
    <name type="scientific">Prasinoderma coloniale</name>
    <dbReference type="NCBI Taxonomy" id="156133"/>
    <lineage>
        <taxon>Eukaryota</taxon>
        <taxon>Viridiplantae</taxon>
        <taxon>Prasinodermophyta</taxon>
        <taxon>Prasinodermophyceae</taxon>
        <taxon>Prasinodermales</taxon>
        <taxon>Prasinodermaceae</taxon>
        <taxon>Prasinoderma</taxon>
    </lineage>
</organism>
<keyword evidence="1" id="KW-0812">Transmembrane</keyword>
<protein>
    <recommendedName>
        <fullName evidence="5">Glutathione transferase</fullName>
    </recommendedName>
</protein>
<dbReference type="InterPro" id="IPR036249">
    <property type="entry name" value="Thioredoxin-like_sf"/>
</dbReference>
<dbReference type="PANTHER" id="PTHR11571">
    <property type="entry name" value="GLUTATHIONE S-TRANSFERASE"/>
    <property type="match status" value="1"/>
</dbReference>
<evidence type="ECO:0000259" key="2">
    <source>
        <dbReference type="PROSITE" id="PS50404"/>
    </source>
</evidence>
<dbReference type="PROSITE" id="PS50405">
    <property type="entry name" value="GST_CTER"/>
    <property type="match status" value="1"/>
</dbReference>
<reference evidence="4" key="1">
    <citation type="submission" date="2021-01" db="EMBL/GenBank/DDBJ databases">
        <authorList>
            <person name="Corre E."/>
            <person name="Pelletier E."/>
            <person name="Niang G."/>
            <person name="Scheremetjew M."/>
            <person name="Finn R."/>
            <person name="Kale V."/>
            <person name="Holt S."/>
            <person name="Cochrane G."/>
            <person name="Meng A."/>
            <person name="Brown T."/>
            <person name="Cohen L."/>
        </authorList>
    </citation>
    <scope>NUCLEOTIDE SEQUENCE</scope>
    <source>
        <strain evidence="4">CCMP1413</strain>
    </source>
</reference>
<evidence type="ECO:0008006" key="5">
    <source>
        <dbReference type="Google" id="ProtNLM"/>
    </source>
</evidence>
<dbReference type="InterPro" id="IPR050213">
    <property type="entry name" value="GST_superfamily"/>
</dbReference>
<name>A0A7R9TDG6_9VIRI</name>
<dbReference type="GO" id="GO:0004364">
    <property type="term" value="F:glutathione transferase activity"/>
    <property type="evidence" value="ECO:0007669"/>
    <property type="project" value="TreeGrafter"/>
</dbReference>
<dbReference type="Gene3D" id="3.40.30.10">
    <property type="entry name" value="Glutaredoxin"/>
    <property type="match status" value="1"/>
</dbReference>
<dbReference type="SUPFAM" id="SSF52833">
    <property type="entry name" value="Thioredoxin-like"/>
    <property type="match status" value="1"/>
</dbReference>
<dbReference type="Pfam" id="PF14497">
    <property type="entry name" value="GST_C_3"/>
    <property type="match status" value="1"/>
</dbReference>
<dbReference type="PROSITE" id="PS50404">
    <property type="entry name" value="GST_NTER"/>
    <property type="match status" value="1"/>
</dbReference>
<dbReference type="InterPro" id="IPR004046">
    <property type="entry name" value="GST_C"/>
</dbReference>
<dbReference type="CDD" id="cd03039">
    <property type="entry name" value="GST_N_Sigma_like"/>
    <property type="match status" value="1"/>
</dbReference>
<gene>
    <name evidence="4" type="ORF">PCOL08062_LOCUS2570</name>
</gene>
<feature type="domain" description="GST N-terminal" evidence="2">
    <location>
        <begin position="46"/>
        <end position="129"/>
    </location>
</feature>
<dbReference type="EMBL" id="HBDZ01003308">
    <property type="protein sequence ID" value="CAD8232541.1"/>
    <property type="molecule type" value="Transcribed_RNA"/>
</dbReference>
<dbReference type="SUPFAM" id="SSF47616">
    <property type="entry name" value="GST C-terminal domain-like"/>
    <property type="match status" value="1"/>
</dbReference>
<evidence type="ECO:0000313" key="4">
    <source>
        <dbReference type="EMBL" id="CAD8232541.1"/>
    </source>
</evidence>
<dbReference type="InterPro" id="IPR036282">
    <property type="entry name" value="Glutathione-S-Trfase_C_sf"/>
</dbReference>
<proteinExistence type="predicted"/>
<feature type="domain" description="GST C-terminal" evidence="3">
    <location>
        <begin position="131"/>
        <end position="272"/>
    </location>
</feature>
<evidence type="ECO:0000256" key="1">
    <source>
        <dbReference type="SAM" id="Phobius"/>
    </source>
</evidence>
<dbReference type="SFLD" id="SFLDS00019">
    <property type="entry name" value="Glutathione_Transferase_(cytos"/>
    <property type="match status" value="1"/>
</dbReference>
<dbReference type="InterPro" id="IPR040079">
    <property type="entry name" value="Glutathione_S-Trfase"/>
</dbReference>
<dbReference type="Gene3D" id="1.20.1050.10">
    <property type="match status" value="1"/>
</dbReference>
<dbReference type="InterPro" id="IPR010987">
    <property type="entry name" value="Glutathione-S-Trfase_C-like"/>
</dbReference>
<dbReference type="GO" id="GO:0006749">
    <property type="term" value="P:glutathione metabolic process"/>
    <property type="evidence" value="ECO:0007669"/>
    <property type="project" value="TreeGrafter"/>
</dbReference>
<dbReference type="Pfam" id="PF02798">
    <property type="entry name" value="GST_N"/>
    <property type="match status" value="1"/>
</dbReference>
<sequence length="272" mass="29722">MAPLALQPRAGASATQWLLLGAGVAVSTAAAAGALFSWLTAPRQPRSLELEYFDVEAKGEPIRLLAAHLGLELKDTRMRRAEFMANKEAGKYPFGQVPLLIASLPGGEERIAQTNAIARYLCRLRGAHPHAAEAAAEVDALLDYEHDATKGLMIVKYGDRFGIKLTDSQKEIALKTWYDSVLPLHLQHLEAYVAKSRTGWLANTPYPTAADFVWACQLRDLLSRAAAQRYGQDCGSLRAAAPMVCSFIEKFYSLPSVVAYYGAKRTLDDDAP</sequence>
<keyword evidence="1" id="KW-0472">Membrane</keyword>
<dbReference type="InterPro" id="IPR004045">
    <property type="entry name" value="Glutathione_S-Trfase_N"/>
</dbReference>
<keyword evidence="1" id="KW-1133">Transmembrane helix</keyword>
<accession>A0A7R9TDG6</accession>
<feature type="transmembrane region" description="Helical" evidence="1">
    <location>
        <begin position="17"/>
        <end position="39"/>
    </location>
</feature>